<comment type="caution">
    <text evidence="1">The sequence shown here is derived from an EMBL/GenBank/DDBJ whole genome shotgun (WGS) entry which is preliminary data.</text>
</comment>
<proteinExistence type="predicted"/>
<dbReference type="EMBL" id="BGPR01006452">
    <property type="protein sequence ID" value="GBN19115.1"/>
    <property type="molecule type" value="Genomic_DNA"/>
</dbReference>
<keyword evidence="2" id="KW-1185">Reference proteome</keyword>
<sequence length="188" mass="21157">MQKIPEILQEFSPQNIFNADETGLFFKCLPIKTLAFKGDKCFRGEKSKQRITVLLYANMTGEEKLKMLVTGKIQENIDLRKPIGELYKVLKFDVTAKTIRNCLKKGGFSNQADDIDSDDEDVILADLKNKCKAVGENGRITDDATLSDILEVDAELLIASYPIVEEILNSLLDNNKARKVIVILKMKT</sequence>
<dbReference type="AlphaFoldDB" id="A0A4Y2LWB8"/>
<evidence type="ECO:0000313" key="1">
    <source>
        <dbReference type="EMBL" id="GBN19115.1"/>
    </source>
</evidence>
<protein>
    <recommendedName>
        <fullName evidence="3">DDE-1 domain-containing protein</fullName>
    </recommendedName>
</protein>
<evidence type="ECO:0000313" key="2">
    <source>
        <dbReference type="Proteomes" id="UP000499080"/>
    </source>
</evidence>
<dbReference type="Proteomes" id="UP000499080">
    <property type="component" value="Unassembled WGS sequence"/>
</dbReference>
<dbReference type="GO" id="GO:0005634">
    <property type="term" value="C:nucleus"/>
    <property type="evidence" value="ECO:0007669"/>
    <property type="project" value="TreeGrafter"/>
</dbReference>
<accession>A0A4Y2LWB8</accession>
<dbReference type="InterPro" id="IPR050863">
    <property type="entry name" value="CenT-Element_Derived"/>
</dbReference>
<reference evidence="1 2" key="1">
    <citation type="journal article" date="2019" name="Sci. Rep.">
        <title>Orb-weaving spider Araneus ventricosus genome elucidates the spidroin gene catalogue.</title>
        <authorList>
            <person name="Kono N."/>
            <person name="Nakamura H."/>
            <person name="Ohtoshi R."/>
            <person name="Moran D.A.P."/>
            <person name="Shinohara A."/>
            <person name="Yoshida Y."/>
            <person name="Fujiwara M."/>
            <person name="Mori M."/>
            <person name="Tomita M."/>
            <person name="Arakawa K."/>
        </authorList>
    </citation>
    <scope>NUCLEOTIDE SEQUENCE [LARGE SCALE GENOMIC DNA]</scope>
</reference>
<dbReference type="GO" id="GO:0003677">
    <property type="term" value="F:DNA binding"/>
    <property type="evidence" value="ECO:0007669"/>
    <property type="project" value="TreeGrafter"/>
</dbReference>
<gene>
    <name evidence="1" type="ORF">AVEN_40483_1</name>
</gene>
<dbReference type="OrthoDB" id="6157693at2759"/>
<organism evidence="1 2">
    <name type="scientific">Araneus ventricosus</name>
    <name type="common">Orbweaver spider</name>
    <name type="synonym">Epeira ventricosa</name>
    <dbReference type="NCBI Taxonomy" id="182803"/>
    <lineage>
        <taxon>Eukaryota</taxon>
        <taxon>Metazoa</taxon>
        <taxon>Ecdysozoa</taxon>
        <taxon>Arthropoda</taxon>
        <taxon>Chelicerata</taxon>
        <taxon>Arachnida</taxon>
        <taxon>Araneae</taxon>
        <taxon>Araneomorphae</taxon>
        <taxon>Entelegynae</taxon>
        <taxon>Araneoidea</taxon>
        <taxon>Araneidae</taxon>
        <taxon>Araneus</taxon>
    </lineage>
</organism>
<dbReference type="PANTHER" id="PTHR19303:SF73">
    <property type="entry name" value="PROTEIN PDC2"/>
    <property type="match status" value="1"/>
</dbReference>
<evidence type="ECO:0008006" key="3">
    <source>
        <dbReference type="Google" id="ProtNLM"/>
    </source>
</evidence>
<dbReference type="PANTHER" id="PTHR19303">
    <property type="entry name" value="TRANSPOSON"/>
    <property type="match status" value="1"/>
</dbReference>
<name>A0A4Y2LWB8_ARAVE</name>